<dbReference type="GO" id="GO:0005737">
    <property type="term" value="C:cytoplasm"/>
    <property type="evidence" value="ECO:0007669"/>
    <property type="project" value="UniProtKB-SubCell"/>
</dbReference>
<dbReference type="PROSITE" id="PS51450">
    <property type="entry name" value="LRR"/>
    <property type="match status" value="1"/>
</dbReference>
<dbReference type="PANTHER" id="PTHR45842">
    <property type="entry name" value="SYNAPTIC ADHESION-LIKE MOLECULE SALM"/>
    <property type="match status" value="1"/>
</dbReference>
<evidence type="ECO:0000256" key="6">
    <source>
        <dbReference type="ARBA" id="ARBA00023157"/>
    </source>
</evidence>
<evidence type="ECO:0000256" key="8">
    <source>
        <dbReference type="SAM" id="MobiDB-lite"/>
    </source>
</evidence>
<keyword evidence="4" id="KW-0732">Signal</keyword>
<dbReference type="STRING" id="307972.A0A2G8KTW2"/>
<feature type="domain" description="Ig-like" evidence="10">
    <location>
        <begin position="549"/>
        <end position="637"/>
    </location>
</feature>
<dbReference type="SUPFAM" id="SSF52058">
    <property type="entry name" value="L domain-like"/>
    <property type="match status" value="1"/>
</dbReference>
<evidence type="ECO:0000256" key="5">
    <source>
        <dbReference type="ARBA" id="ARBA00022737"/>
    </source>
</evidence>
<dbReference type="SUPFAM" id="SSF48726">
    <property type="entry name" value="Immunoglobulin"/>
    <property type="match status" value="3"/>
</dbReference>
<accession>A0A2G8KTW2</accession>
<dbReference type="Pfam" id="PF13855">
    <property type="entry name" value="LRR_8"/>
    <property type="match status" value="3"/>
</dbReference>
<dbReference type="FunFam" id="3.80.10.10:FF:000023">
    <property type="entry name" value="Leucine rich repeats and immunoglobulin like domains 3"/>
    <property type="match status" value="1"/>
</dbReference>
<keyword evidence="9" id="KW-0472">Membrane</keyword>
<dbReference type="PROSITE" id="PS50835">
    <property type="entry name" value="IG_LIKE"/>
    <property type="match status" value="3"/>
</dbReference>
<dbReference type="InterPro" id="IPR003599">
    <property type="entry name" value="Ig_sub"/>
</dbReference>
<keyword evidence="9" id="KW-1133">Transmembrane helix</keyword>
<dbReference type="OrthoDB" id="5917255at2759"/>
<evidence type="ECO:0000256" key="1">
    <source>
        <dbReference type="ARBA" id="ARBA00004496"/>
    </source>
</evidence>
<dbReference type="AlphaFoldDB" id="A0A2G8KTW2"/>
<dbReference type="Gene3D" id="3.80.10.10">
    <property type="entry name" value="Ribonuclease Inhibitor"/>
    <property type="match status" value="3"/>
</dbReference>
<feature type="compositionally biased region" description="Basic and acidic residues" evidence="8">
    <location>
        <begin position="907"/>
        <end position="919"/>
    </location>
</feature>
<dbReference type="FunFam" id="2.60.40.10:FF:000032">
    <property type="entry name" value="palladin isoform X1"/>
    <property type="match status" value="1"/>
</dbReference>
<dbReference type="InterPro" id="IPR003598">
    <property type="entry name" value="Ig_sub2"/>
</dbReference>
<feature type="domain" description="Ig-like" evidence="10">
    <location>
        <begin position="353"/>
        <end position="450"/>
    </location>
</feature>
<dbReference type="SMART" id="SM00369">
    <property type="entry name" value="LRR_TYP"/>
    <property type="match status" value="10"/>
</dbReference>
<keyword evidence="2" id="KW-0963">Cytoplasm</keyword>
<feature type="compositionally biased region" description="Low complexity" evidence="8">
    <location>
        <begin position="970"/>
        <end position="988"/>
    </location>
</feature>
<keyword evidence="5" id="KW-0677">Repeat</keyword>
<keyword evidence="3" id="KW-0433">Leucine-rich repeat</keyword>
<dbReference type="CDD" id="cd00096">
    <property type="entry name" value="Ig"/>
    <property type="match status" value="1"/>
</dbReference>
<feature type="compositionally biased region" description="Basic and acidic residues" evidence="8">
    <location>
        <begin position="932"/>
        <end position="944"/>
    </location>
</feature>
<dbReference type="FunFam" id="3.80.10.10:FF:001164">
    <property type="entry name" value="GH01279p"/>
    <property type="match status" value="1"/>
</dbReference>
<dbReference type="InterPro" id="IPR001611">
    <property type="entry name" value="Leu-rich_rpt"/>
</dbReference>
<dbReference type="Gene3D" id="2.60.40.10">
    <property type="entry name" value="Immunoglobulins"/>
    <property type="match status" value="3"/>
</dbReference>
<feature type="transmembrane region" description="Helical" evidence="9">
    <location>
        <begin position="654"/>
        <end position="675"/>
    </location>
</feature>
<evidence type="ECO:0000256" key="7">
    <source>
        <dbReference type="ARBA" id="ARBA00023319"/>
    </source>
</evidence>
<evidence type="ECO:0000313" key="12">
    <source>
        <dbReference type="Proteomes" id="UP000230750"/>
    </source>
</evidence>
<dbReference type="InterPro" id="IPR050467">
    <property type="entry name" value="LRFN"/>
</dbReference>
<dbReference type="InterPro" id="IPR013098">
    <property type="entry name" value="Ig_I-set"/>
</dbReference>
<dbReference type="SMART" id="SM00408">
    <property type="entry name" value="IGc2"/>
    <property type="match status" value="3"/>
</dbReference>
<evidence type="ECO:0000256" key="4">
    <source>
        <dbReference type="ARBA" id="ARBA00022729"/>
    </source>
</evidence>
<evidence type="ECO:0000256" key="9">
    <source>
        <dbReference type="SAM" id="Phobius"/>
    </source>
</evidence>
<dbReference type="PANTHER" id="PTHR45842:SF21">
    <property type="entry name" value="IG-LIKE DOMAIN-CONTAINING PROTEIN"/>
    <property type="match status" value="1"/>
</dbReference>
<dbReference type="InterPro" id="IPR013783">
    <property type="entry name" value="Ig-like_fold"/>
</dbReference>
<organism evidence="11 12">
    <name type="scientific">Stichopus japonicus</name>
    <name type="common">Sea cucumber</name>
    <dbReference type="NCBI Taxonomy" id="307972"/>
    <lineage>
        <taxon>Eukaryota</taxon>
        <taxon>Metazoa</taxon>
        <taxon>Echinodermata</taxon>
        <taxon>Eleutherozoa</taxon>
        <taxon>Echinozoa</taxon>
        <taxon>Holothuroidea</taxon>
        <taxon>Aspidochirotacea</taxon>
        <taxon>Aspidochirotida</taxon>
        <taxon>Stichopodidae</taxon>
        <taxon>Apostichopus</taxon>
    </lineage>
</organism>
<dbReference type="InterPro" id="IPR007110">
    <property type="entry name" value="Ig-like_dom"/>
</dbReference>
<feature type="compositionally biased region" description="Polar residues" evidence="8">
    <location>
        <begin position="895"/>
        <end position="904"/>
    </location>
</feature>
<reference evidence="11 12" key="1">
    <citation type="journal article" date="2017" name="PLoS Biol.">
        <title>The sea cucumber genome provides insights into morphological evolution and visceral regeneration.</title>
        <authorList>
            <person name="Zhang X."/>
            <person name="Sun L."/>
            <person name="Yuan J."/>
            <person name="Sun Y."/>
            <person name="Gao Y."/>
            <person name="Zhang L."/>
            <person name="Li S."/>
            <person name="Dai H."/>
            <person name="Hamel J.F."/>
            <person name="Liu C."/>
            <person name="Yu Y."/>
            <person name="Liu S."/>
            <person name="Lin W."/>
            <person name="Guo K."/>
            <person name="Jin S."/>
            <person name="Xu P."/>
            <person name="Storey K.B."/>
            <person name="Huan P."/>
            <person name="Zhang T."/>
            <person name="Zhou Y."/>
            <person name="Zhang J."/>
            <person name="Lin C."/>
            <person name="Li X."/>
            <person name="Xing L."/>
            <person name="Huo D."/>
            <person name="Sun M."/>
            <person name="Wang L."/>
            <person name="Mercier A."/>
            <person name="Li F."/>
            <person name="Yang H."/>
            <person name="Xiang J."/>
        </authorList>
    </citation>
    <scope>NUCLEOTIDE SEQUENCE [LARGE SCALE GENOMIC DNA]</scope>
    <source>
        <strain evidence="11">Shaxun</strain>
        <tissue evidence="11">Muscle</tissue>
    </source>
</reference>
<feature type="compositionally biased region" description="Polar residues" evidence="8">
    <location>
        <begin position="699"/>
        <end position="722"/>
    </location>
</feature>
<feature type="domain" description="Ig-like" evidence="10">
    <location>
        <begin position="455"/>
        <end position="544"/>
    </location>
</feature>
<dbReference type="FunFam" id="2.60.40.10:FF:000425">
    <property type="entry name" value="Myosin light chain kinase"/>
    <property type="match status" value="1"/>
</dbReference>
<gene>
    <name evidence="11" type="ORF">BSL78_11676</name>
</gene>
<sequence>MNTLYMQQHGRSKDISNNRLRNISEGAFRGLDALRELKIYRNKLSSIPPISNRLPALVELHIVVWCDLEVRSLVGISITNTPQYPSLTFQELLSLQELSISHNQVVKLLDGAFYGLNSIRTLDLSWNTIGMVDQVWLYGLANLRELILSHNHINSTQPDGWNFLTNLEEMNLSSNRLETLEADGLEQLSNLRSLYLDNNRLADVEDGAFRGLKKLETLVLRDNMISWQIEDMTGAFEELRSVETLDMANNNLRNLPVGALSGLDSLRKLDIRDNDIVSIHENPFDDTPHLQQLFLNTTSMYCDCQVAWFADWVRESGLTRDVAASCSHPESLLGRDIFHLEKSQLVCEERPSPYIIQQPETTVALRGDNVSLVCVAATTSDSEFMVVWKKDNRPLRDATPLNVIGRGLGKTLEFTSVLSLPNVDNDDQGRYQCVFTNEFGSDYTKKAKVTVHVFPTFIKTPLNVREKVGDNAKLECSASGHPNPVIAWRKDGGSDFPAALDRRFHVLPQSDKFFIVELRQEDMGVYSCSATNDAGTIIANATLTVLQDPYMVQPLEDQQVSVGHAAIFECEVDGSPPPTIEWLKDNKEFVPSDRHRLPNGDGGRFLIILEVQMEDEGEYTCRASNSENTVEETAILTVTTEGALLLSVTTTTGIIIIAVVCCIVGTSTIWVIVIYQTRKLRRRYAPPSSGENSLPAEIPSTSLNGSSEGTIHQETSSGVSSEATDKYQQENSDCDSMEDITRGDHLAFTHNGRTAAIFPSEMGIEDPPEYNICSQRIPECMGDTQYHQLPHAVEIHKGPMFSSEYSQNTTIGAGEDQPFLEINELARRRHLSDQDDIPMNIMQVVRTGPSEAELSPHLEEHPRLDQMSVSSANTYPAMPRYNRPWRDFASDEDGSSPNQPSSTHYPCVHEHSLKGRDSLKPPPHKHRTRRVGAADKPIRVDKLQSKKCPSHRKMDAGRRIGGGGSTRCGVPQSSLSTSQLPPVSPSTSLDVPAFPYHSLQRLSTTTEV</sequence>
<dbReference type="SMART" id="SM00409">
    <property type="entry name" value="IG"/>
    <property type="match status" value="3"/>
</dbReference>
<dbReference type="InterPro" id="IPR003591">
    <property type="entry name" value="Leu-rich_rpt_typical-subtyp"/>
</dbReference>
<dbReference type="Proteomes" id="UP000230750">
    <property type="component" value="Unassembled WGS sequence"/>
</dbReference>
<keyword evidence="9" id="KW-0812">Transmembrane</keyword>
<proteinExistence type="predicted"/>
<feature type="region of interest" description="Disordered" evidence="8">
    <location>
        <begin position="684"/>
        <end position="738"/>
    </location>
</feature>
<evidence type="ECO:0000256" key="2">
    <source>
        <dbReference type="ARBA" id="ARBA00022490"/>
    </source>
</evidence>
<keyword evidence="6" id="KW-1015">Disulfide bond</keyword>
<keyword evidence="12" id="KW-1185">Reference proteome</keyword>
<evidence type="ECO:0000256" key="3">
    <source>
        <dbReference type="ARBA" id="ARBA00022614"/>
    </source>
</evidence>
<comment type="caution">
    <text evidence="11">The sequence shown here is derived from an EMBL/GenBank/DDBJ whole genome shotgun (WGS) entry which is preliminary data.</text>
</comment>
<dbReference type="InterPro" id="IPR036179">
    <property type="entry name" value="Ig-like_dom_sf"/>
</dbReference>
<name>A0A2G8KTW2_STIJA</name>
<evidence type="ECO:0000313" key="11">
    <source>
        <dbReference type="EMBL" id="PIK51437.1"/>
    </source>
</evidence>
<dbReference type="InterPro" id="IPR032675">
    <property type="entry name" value="LRR_dom_sf"/>
</dbReference>
<dbReference type="SMART" id="SM00365">
    <property type="entry name" value="LRR_SD22"/>
    <property type="match status" value="6"/>
</dbReference>
<dbReference type="Pfam" id="PF13927">
    <property type="entry name" value="Ig_3"/>
    <property type="match status" value="1"/>
</dbReference>
<dbReference type="Pfam" id="PF07679">
    <property type="entry name" value="I-set"/>
    <property type="match status" value="2"/>
</dbReference>
<protein>
    <recommendedName>
        <fullName evidence="10">Ig-like domain-containing protein</fullName>
    </recommendedName>
</protein>
<feature type="region of interest" description="Disordered" evidence="8">
    <location>
        <begin position="886"/>
        <end position="992"/>
    </location>
</feature>
<dbReference type="EMBL" id="MRZV01000373">
    <property type="protein sequence ID" value="PIK51437.1"/>
    <property type="molecule type" value="Genomic_DNA"/>
</dbReference>
<keyword evidence="7" id="KW-0393">Immunoglobulin domain</keyword>
<evidence type="ECO:0000259" key="10">
    <source>
        <dbReference type="PROSITE" id="PS50835"/>
    </source>
</evidence>
<comment type="subcellular location">
    <subcellularLocation>
        <location evidence="1">Cytoplasm</location>
    </subcellularLocation>
</comment>